<gene>
    <name evidence="2" type="ORF">FIL70_08370</name>
</gene>
<name>A0A5B8CGV0_SPHSA</name>
<accession>A0A5B8CGV0</accession>
<dbReference type="EMBL" id="CP041016">
    <property type="protein sequence ID" value="QDC37230.1"/>
    <property type="molecule type" value="Genomic_DNA"/>
</dbReference>
<reference evidence="2 3" key="1">
    <citation type="submission" date="2019-06" db="EMBL/GenBank/DDBJ databases">
        <title>Genome organization and adaptive potential of archetypical organophosphate degarding Sphingobium fuliginis ATCC 27551.</title>
        <authorList>
            <person name="Sarwar A."/>
            <person name="Parthasarathy S."/>
            <person name="Singh C."/>
            <person name="Siddavattam D."/>
        </authorList>
    </citation>
    <scope>NUCLEOTIDE SEQUENCE [LARGE SCALE GENOMIC DNA]</scope>
    <source>
        <strain evidence="2 3">ATCC 27551</strain>
    </source>
</reference>
<feature type="transmembrane region" description="Helical" evidence="1">
    <location>
        <begin position="36"/>
        <end position="63"/>
    </location>
</feature>
<dbReference type="AlphaFoldDB" id="A0A5B8CGV0"/>
<evidence type="ECO:0000256" key="1">
    <source>
        <dbReference type="SAM" id="Phobius"/>
    </source>
</evidence>
<dbReference type="Proteomes" id="UP000311469">
    <property type="component" value="Chromosome cSF1"/>
</dbReference>
<feature type="transmembrane region" description="Helical" evidence="1">
    <location>
        <begin position="108"/>
        <end position="130"/>
    </location>
</feature>
<protein>
    <submittedName>
        <fullName evidence="2">Uncharacterized protein</fullName>
    </submittedName>
</protein>
<keyword evidence="1" id="KW-0812">Transmembrane</keyword>
<evidence type="ECO:0000313" key="3">
    <source>
        <dbReference type="Proteomes" id="UP000311469"/>
    </source>
</evidence>
<sequence>MLLGLILSATGIVLFAWAMFRLAVVALPVGLGAAVFLWAAGSWSGALIGLVLGLIVGVAVFLIGRMAIASRLPGALRAAVALLFAVPAGIAGHSIVSGLMQLGGAGPTITTIVAVIGGVIVAGAALTSLLPTMSGPADANGSPLRS</sequence>
<organism evidence="2 3">
    <name type="scientific">Sphingobium fuliginis ATCC 27551</name>
    <dbReference type="NCBI Taxonomy" id="1208342"/>
    <lineage>
        <taxon>Bacteria</taxon>
        <taxon>Pseudomonadati</taxon>
        <taxon>Pseudomonadota</taxon>
        <taxon>Alphaproteobacteria</taxon>
        <taxon>Sphingomonadales</taxon>
        <taxon>Sphingomonadaceae</taxon>
        <taxon>Sphingobium</taxon>
    </lineage>
</organism>
<dbReference type="KEGG" id="sufl:FIL70_08370"/>
<proteinExistence type="predicted"/>
<dbReference type="RefSeq" id="WP_140042030.1">
    <property type="nucleotide sequence ID" value="NZ_CP041016.1"/>
</dbReference>
<keyword evidence="1" id="KW-0472">Membrane</keyword>
<evidence type="ECO:0000313" key="2">
    <source>
        <dbReference type="EMBL" id="QDC37230.1"/>
    </source>
</evidence>
<keyword evidence="1" id="KW-1133">Transmembrane helix</keyword>
<feature type="transmembrane region" description="Helical" evidence="1">
    <location>
        <begin position="75"/>
        <end position="96"/>
    </location>
</feature>